<reference evidence="6 7" key="1">
    <citation type="submission" date="2017-06" db="EMBL/GenBank/DDBJ databases">
        <title>Complete genome sequence of Nitrospirillum amazonense strain CBAmC, an endophytic nitrogen-fixing and plant growth-promoting bacterium, isolated from sugarcane.</title>
        <authorList>
            <person name="Schwab S."/>
            <person name="dos Santos Teixeira K.R."/>
            <person name="Simoes Araujo J.L."/>
            <person name="Soares Vidal M."/>
            <person name="Borges de Freitas H.R."/>
            <person name="Rivello Crivelaro A.L."/>
            <person name="Bueno de Camargo Nunes A."/>
            <person name="dos Santos C.M."/>
            <person name="Palmeira da Silva Rosa D."/>
            <person name="da Silva Padilha D."/>
            <person name="da Silva E."/>
            <person name="Araujo Terra L."/>
            <person name="Soares Mendes V."/>
            <person name="Farinelli L."/>
            <person name="Magalhaes Cruz L."/>
            <person name="Baldani J.I."/>
        </authorList>
    </citation>
    <scope>NUCLEOTIDE SEQUENCE [LARGE SCALE GENOMIC DNA]</scope>
    <source>
        <strain evidence="6 7">CBAmC</strain>
    </source>
</reference>
<accession>A0A248JY74</accession>
<dbReference type="GO" id="GO:0005576">
    <property type="term" value="C:extracellular region"/>
    <property type="evidence" value="ECO:0007669"/>
    <property type="project" value="UniProtKB-SubCell"/>
</dbReference>
<feature type="domain" description="Flagellin C-terminal" evidence="5">
    <location>
        <begin position="190"/>
        <end position="274"/>
    </location>
</feature>
<keyword evidence="6" id="KW-0282">Flagellum</keyword>
<comment type="similarity">
    <text evidence="1 3">Belongs to the bacterial flagellin family.</text>
</comment>
<evidence type="ECO:0000256" key="3">
    <source>
        <dbReference type="RuleBase" id="RU362073"/>
    </source>
</evidence>
<dbReference type="Gene3D" id="1.20.1330.10">
    <property type="entry name" value="f41 fragment of flagellin, N-terminal domain"/>
    <property type="match status" value="2"/>
</dbReference>
<sequence>MMPVVTTNTAANSALRYLNTNSEAESSSVSKIASGSRITKASDDAAGLAVGTKIQSDVTMLNQASTNASNGESILQAADGGMARISDILQRMESLATESVSGTVTDTERGYIDAEYQQLTDEVDSISTGTRFNSQSLLDGTGSWSSGVTFLVGTATTDTITITLTTVDSSALGLTGSSVSTSDGATSAITTIKSAISALSTARAKVGAQISRFEYQGEMISTSIENQEAAQSAIMDVDVASEQTKLSNEDTLVQAGINALAKANQLPSELLKLLQ</sequence>
<organism evidence="6 7">
    <name type="scientific">Nitrospirillum viridazoti CBAmc</name>
    <dbReference type="NCBI Taxonomy" id="1441467"/>
    <lineage>
        <taxon>Bacteria</taxon>
        <taxon>Pseudomonadati</taxon>
        <taxon>Pseudomonadota</taxon>
        <taxon>Alphaproteobacteria</taxon>
        <taxon>Rhodospirillales</taxon>
        <taxon>Azospirillaceae</taxon>
        <taxon>Nitrospirillum</taxon>
        <taxon>Nitrospirillum viridazoti</taxon>
    </lineage>
</organism>
<dbReference type="Gene3D" id="6.10.10.10">
    <property type="entry name" value="Flagellar export chaperone, C-terminal domain"/>
    <property type="match status" value="1"/>
</dbReference>
<evidence type="ECO:0000313" key="7">
    <source>
        <dbReference type="Proteomes" id="UP000197153"/>
    </source>
</evidence>
<evidence type="ECO:0000313" key="6">
    <source>
        <dbReference type="EMBL" id="ASG23098.1"/>
    </source>
</evidence>
<comment type="function">
    <text evidence="3">Flagellin is the subunit protein which polymerizes to form the filaments of bacterial flagella.</text>
</comment>
<keyword evidence="2 3" id="KW-0975">Bacterial flagellum</keyword>
<evidence type="ECO:0000259" key="4">
    <source>
        <dbReference type="Pfam" id="PF00669"/>
    </source>
</evidence>
<dbReference type="SUPFAM" id="SSF64518">
    <property type="entry name" value="Phase 1 flagellin"/>
    <property type="match status" value="1"/>
</dbReference>
<dbReference type="Pfam" id="PF00700">
    <property type="entry name" value="Flagellin_C"/>
    <property type="match status" value="1"/>
</dbReference>
<dbReference type="InterPro" id="IPR001492">
    <property type="entry name" value="Flagellin"/>
</dbReference>
<dbReference type="RefSeq" id="WP_004273368.1">
    <property type="nucleotide sequence ID" value="NZ_CP022111.1"/>
</dbReference>
<dbReference type="KEGG" id="nao:Y958_19785"/>
<dbReference type="InterPro" id="IPR001029">
    <property type="entry name" value="Flagellin_N"/>
</dbReference>
<evidence type="ECO:0000256" key="2">
    <source>
        <dbReference type="ARBA" id="ARBA00023143"/>
    </source>
</evidence>
<proteinExistence type="inferred from homology"/>
<keyword evidence="3" id="KW-0964">Secreted</keyword>
<dbReference type="PANTHER" id="PTHR42792">
    <property type="entry name" value="FLAGELLIN"/>
    <property type="match status" value="1"/>
</dbReference>
<dbReference type="InterPro" id="IPR046358">
    <property type="entry name" value="Flagellin_C"/>
</dbReference>
<dbReference type="GO" id="GO:0005198">
    <property type="term" value="F:structural molecule activity"/>
    <property type="evidence" value="ECO:0007669"/>
    <property type="project" value="UniProtKB-UniRule"/>
</dbReference>
<evidence type="ECO:0000259" key="5">
    <source>
        <dbReference type="Pfam" id="PF00700"/>
    </source>
</evidence>
<dbReference type="Pfam" id="PF00669">
    <property type="entry name" value="Flagellin_N"/>
    <property type="match status" value="1"/>
</dbReference>
<feature type="domain" description="Flagellin N-terminal" evidence="4">
    <location>
        <begin position="5"/>
        <end position="141"/>
    </location>
</feature>
<keyword evidence="6" id="KW-0969">Cilium</keyword>
<gene>
    <name evidence="6" type="ORF">Y958_19785</name>
</gene>
<dbReference type="PANTHER" id="PTHR42792:SF2">
    <property type="entry name" value="FLAGELLIN"/>
    <property type="match status" value="1"/>
</dbReference>
<name>A0A248JY74_9PROT</name>
<dbReference type="AlphaFoldDB" id="A0A248JY74"/>
<dbReference type="Proteomes" id="UP000197153">
    <property type="component" value="Chromosome 2"/>
</dbReference>
<dbReference type="EMBL" id="CP022111">
    <property type="protein sequence ID" value="ASG23098.1"/>
    <property type="molecule type" value="Genomic_DNA"/>
</dbReference>
<evidence type="ECO:0000256" key="1">
    <source>
        <dbReference type="ARBA" id="ARBA00005709"/>
    </source>
</evidence>
<dbReference type="InterPro" id="IPR042187">
    <property type="entry name" value="Flagellin_C_sub2"/>
</dbReference>
<comment type="subcellular location">
    <subcellularLocation>
        <location evidence="3">Secreted</location>
    </subcellularLocation>
    <subcellularLocation>
        <location evidence="3">Bacterial flagellum</location>
    </subcellularLocation>
</comment>
<keyword evidence="6" id="KW-0966">Cell projection</keyword>
<dbReference type="PRINTS" id="PR00207">
    <property type="entry name" value="FLAGELLIN"/>
</dbReference>
<dbReference type="GO" id="GO:0009288">
    <property type="term" value="C:bacterial-type flagellum"/>
    <property type="evidence" value="ECO:0007669"/>
    <property type="project" value="UniProtKB-SubCell"/>
</dbReference>
<protein>
    <recommendedName>
        <fullName evidence="3">Flagellin</fullName>
    </recommendedName>
</protein>
<keyword evidence="7" id="KW-1185">Reference proteome</keyword>